<evidence type="ECO:0000256" key="3">
    <source>
        <dbReference type="ARBA" id="ARBA00023134"/>
    </source>
</evidence>
<evidence type="ECO:0000256" key="6">
    <source>
        <dbReference type="RuleBase" id="RU003925"/>
    </source>
</evidence>
<organism evidence="7 8">
    <name type="scientific">Cichlidogyrus casuarinus</name>
    <dbReference type="NCBI Taxonomy" id="1844966"/>
    <lineage>
        <taxon>Eukaryota</taxon>
        <taxon>Metazoa</taxon>
        <taxon>Spiralia</taxon>
        <taxon>Lophotrochozoa</taxon>
        <taxon>Platyhelminthes</taxon>
        <taxon>Monogenea</taxon>
        <taxon>Monopisthocotylea</taxon>
        <taxon>Dactylogyridea</taxon>
        <taxon>Ancyrocephalidae</taxon>
        <taxon>Cichlidogyrus</taxon>
    </lineage>
</organism>
<keyword evidence="8" id="KW-1185">Reference proteome</keyword>
<evidence type="ECO:0000256" key="4">
    <source>
        <dbReference type="PIRSR" id="PIRSR606689-1"/>
    </source>
</evidence>
<comment type="similarity">
    <text evidence="1 6">Belongs to the small GTPase superfamily. Arf family.</text>
</comment>
<comment type="caution">
    <text evidence="7">The sequence shown here is derived from an EMBL/GenBank/DDBJ whole genome shotgun (WGS) entry which is preliminary data.</text>
</comment>
<dbReference type="Pfam" id="PF00025">
    <property type="entry name" value="Arf"/>
    <property type="match status" value="1"/>
</dbReference>
<evidence type="ECO:0000313" key="8">
    <source>
        <dbReference type="Proteomes" id="UP001626550"/>
    </source>
</evidence>
<feature type="binding site" evidence="4">
    <location>
        <begin position="127"/>
        <end position="130"/>
    </location>
    <ligand>
        <name>GTP</name>
        <dbReference type="ChEBI" id="CHEBI:37565"/>
    </ligand>
</feature>
<dbReference type="InterPro" id="IPR006689">
    <property type="entry name" value="Small_GTPase_ARF/SAR"/>
</dbReference>
<dbReference type="InterPro" id="IPR024156">
    <property type="entry name" value="Small_GTPase_ARF"/>
</dbReference>
<keyword evidence="5" id="KW-0460">Magnesium</keyword>
<name>A0ABD2PWL1_9PLAT</name>
<dbReference type="InterPro" id="IPR027417">
    <property type="entry name" value="P-loop_NTPase"/>
</dbReference>
<dbReference type="PANTHER" id="PTHR11711">
    <property type="entry name" value="ADP RIBOSYLATION FACTOR-RELATED"/>
    <property type="match status" value="1"/>
</dbReference>
<keyword evidence="5" id="KW-0479">Metal-binding</keyword>
<dbReference type="AlphaFoldDB" id="A0ABD2PWL1"/>
<dbReference type="Proteomes" id="UP001626550">
    <property type="component" value="Unassembled WGS sequence"/>
</dbReference>
<keyword evidence="2 4" id="KW-0547">Nucleotide-binding</keyword>
<dbReference type="SUPFAM" id="SSF52540">
    <property type="entry name" value="P-loop containing nucleoside triphosphate hydrolases"/>
    <property type="match status" value="1"/>
</dbReference>
<sequence>MGGFISRILQLFYNEKVKVLILGLDDAGKTTILYRLLYKEVMSTTPTIGSNVGELTWNNFNLLFWDIGGQKSLRPSWNTYYPGTHYIVFVVDSTDKNEQRIETLKDAFHEIINHEELKDCKILIYANKQDVPNCMKAADVSKHLNLTAIKNHSWKIQPCCALTNDGLIEGINWLLAKKP</sequence>
<evidence type="ECO:0000256" key="2">
    <source>
        <dbReference type="ARBA" id="ARBA00022741"/>
    </source>
</evidence>
<feature type="binding site" evidence="5">
    <location>
        <position position="30"/>
    </location>
    <ligand>
        <name>Mg(2+)</name>
        <dbReference type="ChEBI" id="CHEBI:18420"/>
    </ligand>
</feature>
<dbReference type="GO" id="GO:0030010">
    <property type="term" value="P:establishment of cell polarity"/>
    <property type="evidence" value="ECO:0007669"/>
    <property type="project" value="UniProtKB-ARBA"/>
</dbReference>
<dbReference type="PROSITE" id="PS51417">
    <property type="entry name" value="ARF"/>
    <property type="match status" value="1"/>
</dbReference>
<dbReference type="InterPro" id="IPR005225">
    <property type="entry name" value="Small_GTP-bd"/>
</dbReference>
<feature type="binding site" evidence="5">
    <location>
        <position position="47"/>
    </location>
    <ligand>
        <name>Mg(2+)</name>
        <dbReference type="ChEBI" id="CHEBI:18420"/>
    </ligand>
</feature>
<dbReference type="GO" id="GO:0005525">
    <property type="term" value="F:GTP binding"/>
    <property type="evidence" value="ECO:0007669"/>
    <property type="project" value="UniProtKB-KW"/>
</dbReference>
<protein>
    <recommendedName>
        <fullName evidence="9">ADP-ribosylation factor</fullName>
    </recommendedName>
</protein>
<gene>
    <name evidence="7" type="ORF">Ciccas_010250</name>
</gene>
<reference evidence="7 8" key="1">
    <citation type="submission" date="2024-11" db="EMBL/GenBank/DDBJ databases">
        <title>Adaptive evolution of stress response genes in parasites aligns with host niche diversity.</title>
        <authorList>
            <person name="Hahn C."/>
            <person name="Resl P."/>
        </authorList>
    </citation>
    <scope>NUCLEOTIDE SEQUENCE [LARGE SCALE GENOMIC DNA]</scope>
    <source>
        <strain evidence="7">EGGRZ-B1_66</strain>
        <tissue evidence="7">Body</tissue>
    </source>
</reference>
<dbReference type="EMBL" id="JBJKFK010002396">
    <property type="protein sequence ID" value="KAL3311172.1"/>
    <property type="molecule type" value="Genomic_DNA"/>
</dbReference>
<feature type="binding site" evidence="4">
    <location>
        <begin position="23"/>
        <end position="30"/>
    </location>
    <ligand>
        <name>GTP</name>
        <dbReference type="ChEBI" id="CHEBI:37565"/>
    </ligand>
</feature>
<accession>A0ABD2PWL1</accession>
<dbReference type="PRINTS" id="PR00328">
    <property type="entry name" value="SAR1GTPBP"/>
</dbReference>
<dbReference type="NCBIfam" id="TIGR00231">
    <property type="entry name" value="small_GTP"/>
    <property type="match status" value="1"/>
</dbReference>
<evidence type="ECO:0000256" key="5">
    <source>
        <dbReference type="PIRSR" id="PIRSR606689-2"/>
    </source>
</evidence>
<evidence type="ECO:0000256" key="1">
    <source>
        <dbReference type="ARBA" id="ARBA00010290"/>
    </source>
</evidence>
<feature type="binding site" evidence="4">
    <location>
        <position position="69"/>
    </location>
    <ligand>
        <name>GTP</name>
        <dbReference type="ChEBI" id="CHEBI:37565"/>
    </ligand>
</feature>
<dbReference type="SMART" id="SM00177">
    <property type="entry name" value="ARF"/>
    <property type="match status" value="1"/>
</dbReference>
<evidence type="ECO:0008006" key="9">
    <source>
        <dbReference type="Google" id="ProtNLM"/>
    </source>
</evidence>
<dbReference type="SMART" id="SM00178">
    <property type="entry name" value="SAR"/>
    <property type="match status" value="1"/>
</dbReference>
<evidence type="ECO:0000313" key="7">
    <source>
        <dbReference type="EMBL" id="KAL3311172.1"/>
    </source>
</evidence>
<dbReference type="FunFam" id="3.40.50.300:FF:000412">
    <property type="entry name" value="ADP-ribosylation factor 1"/>
    <property type="match status" value="1"/>
</dbReference>
<keyword evidence="3 4" id="KW-0342">GTP-binding</keyword>
<proteinExistence type="inferred from homology"/>
<dbReference type="Gene3D" id="3.40.50.300">
    <property type="entry name" value="P-loop containing nucleotide triphosphate hydrolases"/>
    <property type="match status" value="1"/>
</dbReference>